<keyword evidence="6" id="KW-0326">Glycosidase</keyword>
<dbReference type="Proteomes" id="UP001229421">
    <property type="component" value="Unassembled WGS sequence"/>
</dbReference>
<dbReference type="PANTHER" id="PTHR32227">
    <property type="entry name" value="GLUCAN ENDO-1,3-BETA-GLUCOSIDASE BG1-RELATED-RELATED"/>
    <property type="match status" value="1"/>
</dbReference>
<keyword evidence="5" id="KW-0378">Hydrolase</keyword>
<proteinExistence type="inferred from homology"/>
<keyword evidence="9" id="KW-1185">Reference proteome</keyword>
<dbReference type="EC" id="3.2.1.39" evidence="3"/>
<evidence type="ECO:0000256" key="6">
    <source>
        <dbReference type="ARBA" id="ARBA00023295"/>
    </source>
</evidence>
<protein>
    <recommendedName>
        <fullName evidence="3">glucan endo-1,3-beta-D-glucosidase</fullName>
        <ecNumber evidence="3">3.2.1.39</ecNumber>
    </recommendedName>
</protein>
<reference evidence="8" key="1">
    <citation type="journal article" date="2023" name="bioRxiv">
        <title>Improved chromosome-level genome assembly for marigold (Tagetes erecta).</title>
        <authorList>
            <person name="Jiang F."/>
            <person name="Yuan L."/>
            <person name="Wang S."/>
            <person name="Wang H."/>
            <person name="Xu D."/>
            <person name="Wang A."/>
            <person name="Fan W."/>
        </authorList>
    </citation>
    <scope>NUCLEOTIDE SEQUENCE</scope>
    <source>
        <strain evidence="8">WSJ</strain>
        <tissue evidence="8">Leaf</tissue>
    </source>
</reference>
<keyword evidence="4" id="KW-0732">Signal</keyword>
<dbReference type="InterPro" id="IPR000490">
    <property type="entry name" value="Glyco_hydro_17"/>
</dbReference>
<dbReference type="GO" id="GO:0005975">
    <property type="term" value="P:carbohydrate metabolic process"/>
    <property type="evidence" value="ECO:0007669"/>
    <property type="project" value="InterPro"/>
</dbReference>
<evidence type="ECO:0000256" key="1">
    <source>
        <dbReference type="ARBA" id="ARBA00000382"/>
    </source>
</evidence>
<evidence type="ECO:0000256" key="7">
    <source>
        <dbReference type="RuleBase" id="RU004335"/>
    </source>
</evidence>
<gene>
    <name evidence="8" type="ORF">QVD17_28350</name>
</gene>
<evidence type="ECO:0000256" key="3">
    <source>
        <dbReference type="ARBA" id="ARBA00012780"/>
    </source>
</evidence>
<organism evidence="8 9">
    <name type="scientific">Tagetes erecta</name>
    <name type="common">African marigold</name>
    <dbReference type="NCBI Taxonomy" id="13708"/>
    <lineage>
        <taxon>Eukaryota</taxon>
        <taxon>Viridiplantae</taxon>
        <taxon>Streptophyta</taxon>
        <taxon>Embryophyta</taxon>
        <taxon>Tracheophyta</taxon>
        <taxon>Spermatophyta</taxon>
        <taxon>Magnoliopsida</taxon>
        <taxon>eudicotyledons</taxon>
        <taxon>Gunneridae</taxon>
        <taxon>Pentapetalae</taxon>
        <taxon>asterids</taxon>
        <taxon>campanulids</taxon>
        <taxon>Asterales</taxon>
        <taxon>Asteraceae</taxon>
        <taxon>Asteroideae</taxon>
        <taxon>Heliantheae alliance</taxon>
        <taxon>Tageteae</taxon>
        <taxon>Tagetes</taxon>
    </lineage>
</organism>
<evidence type="ECO:0000256" key="5">
    <source>
        <dbReference type="ARBA" id="ARBA00022801"/>
    </source>
</evidence>
<comment type="caution">
    <text evidence="8">The sequence shown here is derived from an EMBL/GenBank/DDBJ whole genome shotgun (WGS) entry which is preliminary data.</text>
</comment>
<comment type="similarity">
    <text evidence="2 7">Belongs to the glycosyl hydrolase 17 family.</text>
</comment>
<dbReference type="AlphaFoldDB" id="A0AAD8KAT7"/>
<dbReference type="SUPFAM" id="SSF51445">
    <property type="entry name" value="(Trans)glycosidases"/>
    <property type="match status" value="1"/>
</dbReference>
<dbReference type="InterPro" id="IPR044965">
    <property type="entry name" value="Glyco_hydro_17_plant"/>
</dbReference>
<dbReference type="GO" id="GO:0042973">
    <property type="term" value="F:glucan endo-1,3-beta-D-glucosidase activity"/>
    <property type="evidence" value="ECO:0007669"/>
    <property type="project" value="UniProtKB-EC"/>
</dbReference>
<comment type="catalytic activity">
    <reaction evidence="1">
        <text>Hydrolysis of (1-&gt;3)-beta-D-glucosidic linkages in (1-&gt;3)-beta-D-glucans.</text>
        <dbReference type="EC" id="3.2.1.39"/>
    </reaction>
</comment>
<evidence type="ECO:0000313" key="8">
    <source>
        <dbReference type="EMBL" id="KAK1419188.1"/>
    </source>
</evidence>
<dbReference type="InterPro" id="IPR017853">
    <property type="entry name" value="GH"/>
</dbReference>
<evidence type="ECO:0000256" key="2">
    <source>
        <dbReference type="ARBA" id="ARBA00008773"/>
    </source>
</evidence>
<sequence>MELFTFIAKFALFITTGFLIPSMATSIGINYGQIANNLPSPQHTVPLIKSIGATKIKLYDADPKLLKAFANTGVELTVALGNEHLSKMTDPDNALAWVKSNVQTYLPATKITSIVIGNEVLTLNDTSLAACLLPAMQSIHTSLVTLNLNNQVTVTTPHSVAMLQTSYPPSSGTFRSDLKTKIVPVLDFLSASCSPFLINAYPFFAYKANPKHVSLNYVLFESNAGVVDPVNNLRYDNMLFAQIDAVYAALGRLGYKEMKVEVSETGWPSKGDGDEIGASMENAKKYNGNLLKIVGEKRGTPARPESDLKVFVFGLFNENLKPGPTSERNYGLFRPDGTPVYGLGFFGGGPTTSVGSNGVGPSVFLSPPVNSSSGYLDISSSSGKLWSYRINLGMGLKLMLVTMVFDILLG</sequence>
<evidence type="ECO:0000256" key="4">
    <source>
        <dbReference type="ARBA" id="ARBA00022729"/>
    </source>
</evidence>
<dbReference type="EMBL" id="JAUHHV010000007">
    <property type="protein sequence ID" value="KAK1419188.1"/>
    <property type="molecule type" value="Genomic_DNA"/>
</dbReference>
<dbReference type="Gene3D" id="3.20.20.80">
    <property type="entry name" value="Glycosidases"/>
    <property type="match status" value="1"/>
</dbReference>
<accession>A0AAD8KAT7</accession>
<dbReference type="Pfam" id="PF00332">
    <property type="entry name" value="Glyco_hydro_17"/>
    <property type="match status" value="1"/>
</dbReference>
<name>A0AAD8KAT7_TARER</name>
<evidence type="ECO:0000313" key="9">
    <source>
        <dbReference type="Proteomes" id="UP001229421"/>
    </source>
</evidence>
<dbReference type="FunFam" id="3.20.20.80:FF:000005">
    <property type="entry name" value="Glucan endo-1,3-beta-glucosidase 14"/>
    <property type="match status" value="1"/>
</dbReference>